<proteinExistence type="predicted"/>
<feature type="non-terminal residue" evidence="2">
    <location>
        <position position="141"/>
    </location>
</feature>
<evidence type="ECO:0000313" key="3">
    <source>
        <dbReference type="Proteomes" id="UP001642484"/>
    </source>
</evidence>
<evidence type="ECO:0000256" key="1">
    <source>
        <dbReference type="SAM" id="MobiDB-lite"/>
    </source>
</evidence>
<name>A0ABP0JV87_9DINO</name>
<keyword evidence="3" id="KW-1185">Reference proteome</keyword>
<dbReference type="Proteomes" id="UP001642484">
    <property type="component" value="Unassembled WGS sequence"/>
</dbReference>
<evidence type="ECO:0000313" key="2">
    <source>
        <dbReference type="EMBL" id="CAK9018385.1"/>
    </source>
</evidence>
<feature type="region of interest" description="Disordered" evidence="1">
    <location>
        <begin position="106"/>
        <end position="141"/>
    </location>
</feature>
<dbReference type="EMBL" id="CAXAMN010006646">
    <property type="protein sequence ID" value="CAK9018385.1"/>
    <property type="molecule type" value="Genomic_DNA"/>
</dbReference>
<comment type="caution">
    <text evidence="2">The sequence shown here is derived from an EMBL/GenBank/DDBJ whole genome shotgun (WGS) entry which is preliminary data.</text>
</comment>
<sequence>MVDVLQATVQEILNEISRLEKGQAAGTEDYVQLLSDVERKAPLLGRRTVPLELLKHLDEGGSLESWCRDQAKRYVETLKEKQERGKPLKCLTRSLQQQGWGLASLSSLSSHSSSQAQQAQQVQVDAPQTKRRRTAAPDSRK</sequence>
<reference evidence="2 3" key="1">
    <citation type="submission" date="2024-02" db="EMBL/GenBank/DDBJ databases">
        <authorList>
            <person name="Chen Y."/>
            <person name="Shah S."/>
            <person name="Dougan E. K."/>
            <person name="Thang M."/>
            <person name="Chan C."/>
        </authorList>
    </citation>
    <scope>NUCLEOTIDE SEQUENCE [LARGE SCALE GENOMIC DNA]</scope>
</reference>
<protein>
    <submittedName>
        <fullName evidence="2">Uncharacterized protein</fullName>
    </submittedName>
</protein>
<gene>
    <name evidence="2" type="ORF">CCMP2556_LOCUS13249</name>
</gene>
<feature type="compositionally biased region" description="Low complexity" evidence="1">
    <location>
        <begin position="106"/>
        <end position="123"/>
    </location>
</feature>
<organism evidence="2 3">
    <name type="scientific">Durusdinium trenchii</name>
    <dbReference type="NCBI Taxonomy" id="1381693"/>
    <lineage>
        <taxon>Eukaryota</taxon>
        <taxon>Sar</taxon>
        <taxon>Alveolata</taxon>
        <taxon>Dinophyceae</taxon>
        <taxon>Suessiales</taxon>
        <taxon>Symbiodiniaceae</taxon>
        <taxon>Durusdinium</taxon>
    </lineage>
</organism>
<accession>A0ABP0JV87</accession>